<organism evidence="1 2">
    <name type="scientific">Hygrophoropsis aurantiaca</name>
    <dbReference type="NCBI Taxonomy" id="72124"/>
    <lineage>
        <taxon>Eukaryota</taxon>
        <taxon>Fungi</taxon>
        <taxon>Dikarya</taxon>
        <taxon>Basidiomycota</taxon>
        <taxon>Agaricomycotina</taxon>
        <taxon>Agaricomycetes</taxon>
        <taxon>Agaricomycetidae</taxon>
        <taxon>Boletales</taxon>
        <taxon>Coniophorineae</taxon>
        <taxon>Hygrophoropsidaceae</taxon>
        <taxon>Hygrophoropsis</taxon>
    </lineage>
</organism>
<sequence>MSIVLKPNLFVASLPIFDFLAVSALPKVGKADNFQQSANSSKSGFDFMEYNAHPLLPTLSRPHPTATQPTRRTATLVAALNNAHAWAGKTVGVDAYAHSHAYGALDAEACTILCVTFRDRAASSAS</sequence>
<proteinExistence type="predicted"/>
<protein>
    <submittedName>
        <fullName evidence="1">Uncharacterized protein</fullName>
    </submittedName>
</protein>
<gene>
    <name evidence="1" type="ORF">BJ138DRAFT_1120652</name>
</gene>
<accession>A0ACB7ZS48</accession>
<name>A0ACB7ZS48_9AGAM</name>
<keyword evidence="2" id="KW-1185">Reference proteome</keyword>
<evidence type="ECO:0000313" key="2">
    <source>
        <dbReference type="Proteomes" id="UP000790377"/>
    </source>
</evidence>
<reference evidence="1" key="1">
    <citation type="journal article" date="2021" name="New Phytol.">
        <title>Evolutionary innovations through gain and loss of genes in the ectomycorrhizal Boletales.</title>
        <authorList>
            <person name="Wu G."/>
            <person name="Miyauchi S."/>
            <person name="Morin E."/>
            <person name="Kuo A."/>
            <person name="Drula E."/>
            <person name="Varga T."/>
            <person name="Kohler A."/>
            <person name="Feng B."/>
            <person name="Cao Y."/>
            <person name="Lipzen A."/>
            <person name="Daum C."/>
            <person name="Hundley H."/>
            <person name="Pangilinan J."/>
            <person name="Johnson J."/>
            <person name="Barry K."/>
            <person name="LaButti K."/>
            <person name="Ng V."/>
            <person name="Ahrendt S."/>
            <person name="Min B."/>
            <person name="Choi I.G."/>
            <person name="Park H."/>
            <person name="Plett J.M."/>
            <person name="Magnuson J."/>
            <person name="Spatafora J.W."/>
            <person name="Nagy L.G."/>
            <person name="Henrissat B."/>
            <person name="Grigoriev I.V."/>
            <person name="Yang Z.L."/>
            <person name="Xu J."/>
            <person name="Martin F.M."/>
        </authorList>
    </citation>
    <scope>NUCLEOTIDE SEQUENCE</scope>
    <source>
        <strain evidence="1">ATCC 28755</strain>
    </source>
</reference>
<evidence type="ECO:0000313" key="1">
    <source>
        <dbReference type="EMBL" id="KAH7903163.1"/>
    </source>
</evidence>
<dbReference type="EMBL" id="MU269162">
    <property type="protein sequence ID" value="KAH7903163.1"/>
    <property type="molecule type" value="Genomic_DNA"/>
</dbReference>
<dbReference type="Proteomes" id="UP000790377">
    <property type="component" value="Unassembled WGS sequence"/>
</dbReference>
<comment type="caution">
    <text evidence="1">The sequence shown here is derived from an EMBL/GenBank/DDBJ whole genome shotgun (WGS) entry which is preliminary data.</text>
</comment>